<comment type="caution">
    <text evidence="1">The sequence shown here is derived from an EMBL/GenBank/DDBJ whole genome shotgun (WGS) entry which is preliminary data.</text>
</comment>
<sequence length="281" mass="32193">RAHFWDIGNPDAQNWVVGWIGEKLERGYNGIFADTGLYYGLRRGDLINPVTGEPTNPINPRTGQLYTDEEWIDDLITLHQKIKAAHPECFVMAGDIFYGPYWADPEKQQIYKKQFNQAPFDGFISEGIFTRQQIFLPTTAYLQGLDLVDWVRTNWIPRGKYYGVWSKDLYNYPDHTMEEMVDYIIASTLLVAGPEGFYVRLGGRALLTEYAQSRINQDFGTPLGGRYPLNEAIYARDFTKTKVITNPTESSHTITLDKEYLLNGVPITEVTMRDHSGVMLE</sequence>
<reference evidence="1" key="1">
    <citation type="journal article" date="2014" name="Front. Microbiol.">
        <title>High frequency of phylogenetically diverse reductive dehalogenase-homologous genes in deep subseafloor sedimentary metagenomes.</title>
        <authorList>
            <person name="Kawai M."/>
            <person name="Futagami T."/>
            <person name="Toyoda A."/>
            <person name="Takaki Y."/>
            <person name="Nishi S."/>
            <person name="Hori S."/>
            <person name="Arai W."/>
            <person name="Tsubouchi T."/>
            <person name="Morono Y."/>
            <person name="Uchiyama I."/>
            <person name="Ito T."/>
            <person name="Fujiyama A."/>
            <person name="Inagaki F."/>
            <person name="Takami H."/>
        </authorList>
    </citation>
    <scope>NUCLEOTIDE SEQUENCE</scope>
    <source>
        <strain evidence="1">Expedition CK06-06</strain>
    </source>
</reference>
<name>X1MB46_9ZZZZ</name>
<protein>
    <submittedName>
        <fullName evidence="1">Uncharacterized protein</fullName>
    </submittedName>
</protein>
<dbReference type="EMBL" id="BARV01017925">
    <property type="protein sequence ID" value="GAI28877.1"/>
    <property type="molecule type" value="Genomic_DNA"/>
</dbReference>
<proteinExistence type="predicted"/>
<feature type="non-terminal residue" evidence="1">
    <location>
        <position position="281"/>
    </location>
</feature>
<dbReference type="AlphaFoldDB" id="X1MB46"/>
<feature type="non-terminal residue" evidence="1">
    <location>
        <position position="1"/>
    </location>
</feature>
<gene>
    <name evidence="1" type="ORF">S06H3_30435</name>
</gene>
<evidence type="ECO:0000313" key="1">
    <source>
        <dbReference type="EMBL" id="GAI28877.1"/>
    </source>
</evidence>
<organism evidence="1">
    <name type="scientific">marine sediment metagenome</name>
    <dbReference type="NCBI Taxonomy" id="412755"/>
    <lineage>
        <taxon>unclassified sequences</taxon>
        <taxon>metagenomes</taxon>
        <taxon>ecological metagenomes</taxon>
    </lineage>
</organism>
<accession>X1MB46</accession>